<dbReference type="InterPro" id="IPR006553">
    <property type="entry name" value="Leu-rich_rpt_Cys-con_subtyp"/>
</dbReference>
<dbReference type="Pfam" id="PF00646">
    <property type="entry name" value="F-box"/>
    <property type="match status" value="1"/>
</dbReference>
<evidence type="ECO:0000256" key="3">
    <source>
        <dbReference type="PROSITE-ProRule" id="PRU00176"/>
    </source>
</evidence>
<sequence>MNDYIEEYLANSLHHSHIMEETNISLFSLVTEDGVPIRKLFISNLAERTSFKDLIKLFSKYGNVESCFLRRNQGNSNYAFITFNSVEAAASARYDEGIRLHNRDLRVLAADSWHQPDSIENQCYNIKDKSKSNKISNDIAHNFDCIQDGITDTNIQTLNDDCLIHIFLQLPIIDRIRIERVCKRWKALSQESWSSVKRLDLSMWSLSGLNGREISICTVRKVLLRCGPYLNEINLSIVPYPLRQSTATIIAKLCPNLQKIDITGVVVSASGINSLIDNCHNITKFSLGSTTYICDIDLQKLFKVNPKLRYFKAYSSKISGRCLLYLPLQTMEEIVLEYCTCLQEHPLIQAFAKLRNLKSLTTNRCIDISGNVIQSIGKSCTNLKTLEVSYISFLLHPNDMLHIVQLTNLEVLKISMNALITDEFCSNLASTCLRLKYLDISECLFVTDISIAAVIALPKLEVLIINYLELVTDINLQDTCNLKQLECRACKFTDKTMINFLEYAPQLELLDLSGCRGITNETLKEAATVTVNRTNNTILKIFVGGTSIDLSTFDKVLPFLQIVNIDLSNREL</sequence>
<dbReference type="InterPro" id="IPR032675">
    <property type="entry name" value="LRR_dom_sf"/>
</dbReference>
<dbReference type="SMART" id="SM00367">
    <property type="entry name" value="LRR_CC"/>
    <property type="match status" value="6"/>
</dbReference>
<keyword evidence="1" id="KW-0833">Ubl conjugation pathway</keyword>
<dbReference type="InterPro" id="IPR000504">
    <property type="entry name" value="RRM_dom"/>
</dbReference>
<dbReference type="SUPFAM" id="SSF54928">
    <property type="entry name" value="RNA-binding domain, RBD"/>
    <property type="match status" value="1"/>
</dbReference>
<dbReference type="KEGG" id="bvk:117236393"/>
<dbReference type="Pfam" id="PF00076">
    <property type="entry name" value="RRM_1"/>
    <property type="match status" value="1"/>
</dbReference>
<evidence type="ECO:0000256" key="2">
    <source>
        <dbReference type="ARBA" id="ARBA00022884"/>
    </source>
</evidence>
<organism evidence="6 7">
    <name type="scientific">Bombus vosnesenskii</name>
    <dbReference type="NCBI Taxonomy" id="207650"/>
    <lineage>
        <taxon>Eukaryota</taxon>
        <taxon>Metazoa</taxon>
        <taxon>Ecdysozoa</taxon>
        <taxon>Arthropoda</taxon>
        <taxon>Hexapoda</taxon>
        <taxon>Insecta</taxon>
        <taxon>Pterygota</taxon>
        <taxon>Neoptera</taxon>
        <taxon>Endopterygota</taxon>
        <taxon>Hymenoptera</taxon>
        <taxon>Apocrita</taxon>
        <taxon>Aculeata</taxon>
        <taxon>Apoidea</taxon>
        <taxon>Anthophila</taxon>
        <taxon>Apidae</taxon>
        <taxon>Bombus</taxon>
        <taxon>Pyrobombus</taxon>
    </lineage>
</organism>
<dbReference type="InterPro" id="IPR036047">
    <property type="entry name" value="F-box-like_dom_sf"/>
</dbReference>
<dbReference type="SMART" id="SM00360">
    <property type="entry name" value="RRM"/>
    <property type="match status" value="1"/>
</dbReference>
<dbReference type="GO" id="GO:0019005">
    <property type="term" value="C:SCF ubiquitin ligase complex"/>
    <property type="evidence" value="ECO:0007669"/>
    <property type="project" value="TreeGrafter"/>
</dbReference>
<name>A0A6J3KQ67_9HYME</name>
<protein>
    <submittedName>
        <fullName evidence="7 8">F-box protein SKIP2-like</fullName>
    </submittedName>
</protein>
<evidence type="ECO:0000313" key="7">
    <source>
        <dbReference type="RefSeq" id="XP_033355190.1"/>
    </source>
</evidence>
<dbReference type="Gene3D" id="3.30.70.330">
    <property type="match status" value="1"/>
</dbReference>
<reference evidence="7 8" key="1">
    <citation type="submission" date="2025-04" db="UniProtKB">
        <authorList>
            <consortium name="RefSeq"/>
        </authorList>
    </citation>
    <scope>IDENTIFICATION</scope>
    <source>
        <tissue evidence="7 8">Muscle</tissue>
    </source>
</reference>
<evidence type="ECO:0000313" key="6">
    <source>
        <dbReference type="Proteomes" id="UP000504631"/>
    </source>
</evidence>
<accession>A0A6J3KQ67</accession>
<dbReference type="Gene3D" id="3.80.10.10">
    <property type="entry name" value="Ribonuclease Inhibitor"/>
    <property type="match status" value="3"/>
</dbReference>
<dbReference type="RefSeq" id="XP_033355190.1">
    <property type="nucleotide sequence ID" value="XM_033499299.1"/>
</dbReference>
<dbReference type="PANTHER" id="PTHR13318">
    <property type="entry name" value="PARTNER OF PAIRED, ISOFORM B-RELATED"/>
    <property type="match status" value="1"/>
</dbReference>
<evidence type="ECO:0000259" key="5">
    <source>
        <dbReference type="PROSITE" id="PS50181"/>
    </source>
</evidence>
<dbReference type="GO" id="GO:0003723">
    <property type="term" value="F:RNA binding"/>
    <property type="evidence" value="ECO:0007669"/>
    <property type="project" value="UniProtKB-UniRule"/>
</dbReference>
<dbReference type="PANTHER" id="PTHR13318:SF95">
    <property type="entry name" value="F-BOX PROTEIN YLR352W"/>
    <property type="match status" value="1"/>
</dbReference>
<evidence type="ECO:0000313" key="8">
    <source>
        <dbReference type="RefSeq" id="XP_033355191.1"/>
    </source>
</evidence>
<evidence type="ECO:0000259" key="4">
    <source>
        <dbReference type="PROSITE" id="PS50102"/>
    </source>
</evidence>
<evidence type="ECO:0000256" key="1">
    <source>
        <dbReference type="ARBA" id="ARBA00022786"/>
    </source>
</evidence>
<gene>
    <name evidence="7 8" type="primary">LOC117236393</name>
</gene>
<dbReference type="SUPFAM" id="SSF81383">
    <property type="entry name" value="F-box domain"/>
    <property type="match status" value="1"/>
</dbReference>
<dbReference type="SMART" id="SM00256">
    <property type="entry name" value="FBOX"/>
    <property type="match status" value="1"/>
</dbReference>
<dbReference type="PROSITE" id="PS50102">
    <property type="entry name" value="RRM"/>
    <property type="match status" value="1"/>
</dbReference>
<dbReference type="InterPro" id="IPR035979">
    <property type="entry name" value="RBD_domain_sf"/>
</dbReference>
<keyword evidence="2 3" id="KW-0694">RNA-binding</keyword>
<dbReference type="InterPro" id="IPR001810">
    <property type="entry name" value="F-box_dom"/>
</dbReference>
<dbReference type="Proteomes" id="UP000504631">
    <property type="component" value="Unplaced"/>
</dbReference>
<feature type="domain" description="RRM" evidence="4">
    <location>
        <begin position="38"/>
        <end position="112"/>
    </location>
</feature>
<dbReference type="PROSITE" id="PS50181">
    <property type="entry name" value="FBOX"/>
    <property type="match status" value="1"/>
</dbReference>
<feature type="domain" description="F-box" evidence="5">
    <location>
        <begin position="152"/>
        <end position="196"/>
    </location>
</feature>
<dbReference type="SUPFAM" id="SSF52047">
    <property type="entry name" value="RNI-like"/>
    <property type="match status" value="2"/>
</dbReference>
<dbReference type="AlphaFoldDB" id="A0A6J3KQ67"/>
<keyword evidence="6" id="KW-1185">Reference proteome</keyword>
<dbReference type="GO" id="GO:0031146">
    <property type="term" value="P:SCF-dependent proteasomal ubiquitin-dependent protein catabolic process"/>
    <property type="evidence" value="ECO:0007669"/>
    <property type="project" value="TreeGrafter"/>
</dbReference>
<dbReference type="InterPro" id="IPR012677">
    <property type="entry name" value="Nucleotide-bd_a/b_plait_sf"/>
</dbReference>
<dbReference type="GeneID" id="117236393"/>
<dbReference type="RefSeq" id="XP_033355191.1">
    <property type="nucleotide sequence ID" value="XM_033499300.1"/>
</dbReference>
<dbReference type="CDD" id="cd00590">
    <property type="entry name" value="RRM_SF"/>
    <property type="match status" value="1"/>
</dbReference>
<proteinExistence type="predicted"/>